<dbReference type="PROSITE" id="PS01124">
    <property type="entry name" value="HTH_ARAC_FAMILY_2"/>
    <property type="match status" value="1"/>
</dbReference>
<sequence>MFQTQRLALAADLLREPEATLAVVADRVGFANAFAFSAAFKREHGMSPSEYRMRESRAAT</sequence>
<name>A0A0K8PVF9_STRAJ</name>
<keyword evidence="3" id="KW-0804">Transcription</keyword>
<evidence type="ECO:0000256" key="2">
    <source>
        <dbReference type="ARBA" id="ARBA00023125"/>
    </source>
</evidence>
<dbReference type="PANTHER" id="PTHR47893">
    <property type="entry name" value="REGULATORY PROTEIN PCHR"/>
    <property type="match status" value="1"/>
</dbReference>
<dbReference type="InterPro" id="IPR009057">
    <property type="entry name" value="Homeodomain-like_sf"/>
</dbReference>
<dbReference type="InterPro" id="IPR053142">
    <property type="entry name" value="PchR_regulatory_protein"/>
</dbReference>
<keyword evidence="2" id="KW-0238">DNA-binding</keyword>
<dbReference type="RefSeq" id="WP_059422586.1">
    <property type="nucleotide sequence ID" value="NZ_DF968389.1"/>
</dbReference>
<proteinExistence type="predicted"/>
<evidence type="ECO:0000259" key="4">
    <source>
        <dbReference type="PROSITE" id="PS01124"/>
    </source>
</evidence>
<dbReference type="PROSITE" id="PS00041">
    <property type="entry name" value="HTH_ARAC_FAMILY_1"/>
    <property type="match status" value="1"/>
</dbReference>
<organism evidence="5 6">
    <name type="scientific">Streptomyces azureus</name>
    <dbReference type="NCBI Taxonomy" id="146537"/>
    <lineage>
        <taxon>Bacteria</taxon>
        <taxon>Bacillati</taxon>
        <taxon>Actinomycetota</taxon>
        <taxon>Actinomycetes</taxon>
        <taxon>Kitasatosporales</taxon>
        <taxon>Streptomycetaceae</taxon>
        <taxon>Streptomyces</taxon>
    </lineage>
</organism>
<dbReference type="PRINTS" id="PR00032">
    <property type="entry name" value="HTHARAC"/>
</dbReference>
<accession>A0A0K8PVF9</accession>
<dbReference type="GO" id="GO:0043565">
    <property type="term" value="F:sequence-specific DNA binding"/>
    <property type="evidence" value="ECO:0007669"/>
    <property type="project" value="InterPro"/>
</dbReference>
<dbReference type="PANTHER" id="PTHR47893:SF1">
    <property type="entry name" value="REGULATORY PROTEIN PCHR"/>
    <property type="match status" value="1"/>
</dbReference>
<gene>
    <name evidence="5" type="ORF">SAZU_6684</name>
</gene>
<evidence type="ECO:0000256" key="1">
    <source>
        <dbReference type="ARBA" id="ARBA00023015"/>
    </source>
</evidence>
<dbReference type="InterPro" id="IPR018062">
    <property type="entry name" value="HTH_AraC-typ_CS"/>
</dbReference>
<dbReference type="SMART" id="SM00342">
    <property type="entry name" value="HTH_ARAC"/>
    <property type="match status" value="1"/>
</dbReference>
<evidence type="ECO:0000313" key="5">
    <source>
        <dbReference type="EMBL" id="GAP51811.1"/>
    </source>
</evidence>
<dbReference type="InterPro" id="IPR020449">
    <property type="entry name" value="Tscrpt_reg_AraC-type_HTH"/>
</dbReference>
<keyword evidence="6" id="KW-1185">Reference proteome</keyword>
<dbReference type="GO" id="GO:0003700">
    <property type="term" value="F:DNA-binding transcription factor activity"/>
    <property type="evidence" value="ECO:0007669"/>
    <property type="project" value="InterPro"/>
</dbReference>
<dbReference type="Proteomes" id="UP000053859">
    <property type="component" value="Unassembled WGS sequence"/>
</dbReference>
<evidence type="ECO:0000256" key="3">
    <source>
        <dbReference type="ARBA" id="ARBA00023163"/>
    </source>
</evidence>
<dbReference type="Pfam" id="PF12833">
    <property type="entry name" value="HTH_18"/>
    <property type="match status" value="1"/>
</dbReference>
<dbReference type="SUPFAM" id="SSF46689">
    <property type="entry name" value="Homeodomain-like"/>
    <property type="match status" value="1"/>
</dbReference>
<evidence type="ECO:0000313" key="6">
    <source>
        <dbReference type="Proteomes" id="UP000053859"/>
    </source>
</evidence>
<dbReference type="Gene3D" id="1.10.10.60">
    <property type="entry name" value="Homeodomain-like"/>
    <property type="match status" value="1"/>
</dbReference>
<dbReference type="AlphaFoldDB" id="A0A0K8PVF9"/>
<dbReference type="EMBL" id="DF968389">
    <property type="protein sequence ID" value="GAP51811.1"/>
    <property type="molecule type" value="Genomic_DNA"/>
</dbReference>
<keyword evidence="1" id="KW-0805">Transcription regulation</keyword>
<dbReference type="InterPro" id="IPR018060">
    <property type="entry name" value="HTH_AraC"/>
</dbReference>
<dbReference type="PATRIC" id="fig|146537.3.peg.7026"/>
<reference evidence="5" key="1">
    <citation type="journal article" date="2015" name="Genome Announc.">
        <title>Draft Genome Sequence of Thiostrepton-Producing Streptomyces azureus ATCC 14921.</title>
        <authorList>
            <person name="Sakihara K."/>
            <person name="Maeda J."/>
            <person name="Tashiro K."/>
            <person name="Fujino Y."/>
            <person name="Kuhara S."/>
            <person name="Ohshima T."/>
            <person name="Ogata S."/>
            <person name="Doi K."/>
        </authorList>
    </citation>
    <scope>NUCLEOTIDE SEQUENCE [LARGE SCALE GENOMIC DNA]</scope>
    <source>
        <strain evidence="5">ATCC14921</strain>
    </source>
</reference>
<protein>
    <submittedName>
        <fullName evidence="5">AraC family transcriptional regulator</fullName>
    </submittedName>
</protein>
<feature type="domain" description="HTH araC/xylS-type" evidence="4">
    <location>
        <begin position="1"/>
        <end position="54"/>
    </location>
</feature>